<dbReference type="RefSeq" id="WP_007082115.1">
    <property type="nucleotide sequence ID" value="NZ_AJXU01000051.1"/>
</dbReference>
<protein>
    <submittedName>
        <fullName evidence="1">Uncharacterized protein</fullName>
    </submittedName>
</protein>
<reference evidence="1 2" key="1">
    <citation type="journal article" date="2012" name="J. Bacteriol.">
        <title>Genome sequences for six rhodanobacter strains, isolated from soils and the terrestrial subsurface, with variable denitrification capabilities.</title>
        <authorList>
            <person name="Kostka J.E."/>
            <person name="Green S.J."/>
            <person name="Rishishwar L."/>
            <person name="Prakash O."/>
            <person name="Katz L.S."/>
            <person name="Marino-Ramirez L."/>
            <person name="Jordan I.K."/>
            <person name="Munk C."/>
            <person name="Ivanova N."/>
            <person name="Mikhailova N."/>
            <person name="Watson D.B."/>
            <person name="Brown S.D."/>
            <person name="Palumbo A.V."/>
            <person name="Brooks S.C."/>
        </authorList>
    </citation>
    <scope>NUCLEOTIDE SEQUENCE [LARGE SCALE GENOMIC DNA]</scope>
    <source>
        <strain evidence="2">Jip2T</strain>
    </source>
</reference>
<dbReference type="EMBL" id="AJXU01000051">
    <property type="protein sequence ID" value="EIL88555.1"/>
    <property type="molecule type" value="Genomic_DNA"/>
</dbReference>
<dbReference type="Proteomes" id="UP000004210">
    <property type="component" value="Unassembled WGS sequence"/>
</dbReference>
<gene>
    <name evidence="1" type="ORF">UU9_12428</name>
</gene>
<name>I4VMW4_9GAMM</name>
<proteinExistence type="predicted"/>
<dbReference type="PATRIC" id="fig|1163408.3.peg.2535"/>
<accession>I4VMW4</accession>
<sequence>MTDYTRPERATEIKLARRQLAKIHRDPCAYCTHREEAFGKATCPTFGRSFPLCTKTPGLQFDIDHAKLQETS</sequence>
<evidence type="ECO:0000313" key="1">
    <source>
        <dbReference type="EMBL" id="EIL88555.1"/>
    </source>
</evidence>
<dbReference type="STRING" id="1163408.UU9_12428"/>
<organism evidence="1 2">
    <name type="scientific">Rhodanobacter fulvus Jip2</name>
    <dbReference type="NCBI Taxonomy" id="1163408"/>
    <lineage>
        <taxon>Bacteria</taxon>
        <taxon>Pseudomonadati</taxon>
        <taxon>Pseudomonadota</taxon>
        <taxon>Gammaproteobacteria</taxon>
        <taxon>Lysobacterales</taxon>
        <taxon>Rhodanobacteraceae</taxon>
        <taxon>Rhodanobacter</taxon>
    </lineage>
</organism>
<evidence type="ECO:0000313" key="2">
    <source>
        <dbReference type="Proteomes" id="UP000004210"/>
    </source>
</evidence>
<dbReference type="AlphaFoldDB" id="I4VMW4"/>
<dbReference type="OrthoDB" id="9959779at2"/>
<keyword evidence="2" id="KW-1185">Reference proteome</keyword>
<comment type="caution">
    <text evidence="1">The sequence shown here is derived from an EMBL/GenBank/DDBJ whole genome shotgun (WGS) entry which is preliminary data.</text>
</comment>